<feature type="transmembrane region" description="Helical" evidence="1">
    <location>
        <begin position="72"/>
        <end position="94"/>
    </location>
</feature>
<name>A0A7N9D6K9_MACFA</name>
<reference evidence="2" key="2">
    <citation type="submission" date="2025-08" db="UniProtKB">
        <authorList>
            <consortium name="Ensembl"/>
        </authorList>
    </citation>
    <scope>IDENTIFICATION</scope>
</reference>
<keyword evidence="1" id="KW-0812">Transmembrane</keyword>
<dbReference type="PANTHER" id="PTHR12138:SF133">
    <property type="entry name" value="SECRETED PROTEIN"/>
    <property type="match status" value="1"/>
</dbReference>
<keyword evidence="3" id="KW-1185">Reference proteome</keyword>
<accession>A0A7N9D6K9</accession>
<keyword evidence="1" id="KW-1133">Transmembrane helix</keyword>
<evidence type="ECO:0000313" key="3">
    <source>
        <dbReference type="Proteomes" id="UP000233100"/>
    </source>
</evidence>
<evidence type="ECO:0000313" key="2">
    <source>
        <dbReference type="Ensembl" id="ENSMFAP00000058918.1"/>
    </source>
</evidence>
<reference evidence="2 3" key="1">
    <citation type="submission" date="2013-03" db="EMBL/GenBank/DDBJ databases">
        <authorList>
            <person name="Warren W."/>
            <person name="Wilson R.K."/>
        </authorList>
    </citation>
    <scope>NUCLEOTIDE SEQUENCE</scope>
</reference>
<dbReference type="Ensembl" id="ENSMFAT00000093887.1">
    <property type="protein sequence ID" value="ENSMFAP00000058918.1"/>
    <property type="gene ID" value="ENSMFAG00000049287.1"/>
</dbReference>
<dbReference type="PANTHER" id="PTHR12138">
    <property type="entry name" value="PRIMATE-EXPANDED PROTEIN FAMILY"/>
    <property type="match status" value="1"/>
</dbReference>
<protein>
    <submittedName>
        <fullName evidence="2">Uncharacterized protein</fullName>
    </submittedName>
</protein>
<dbReference type="AlphaFoldDB" id="A0A7N9D6K9"/>
<proteinExistence type="predicted"/>
<sequence>VAGIAGAGHHAQLIFVFLVETGFHHLSQAGLELLTSDDPPASTSQSAEITSVSHQVQPDCFFFYHFFYCGKIYITKFAILVYISVAFCTLTLLCNQHHYGSPELFYLPKLKLCVCETISPDSLLP</sequence>
<keyword evidence="1" id="KW-0472">Membrane</keyword>
<organism evidence="2 3">
    <name type="scientific">Macaca fascicularis</name>
    <name type="common">Crab-eating macaque</name>
    <name type="synonym">Cynomolgus monkey</name>
    <dbReference type="NCBI Taxonomy" id="9541"/>
    <lineage>
        <taxon>Eukaryota</taxon>
        <taxon>Metazoa</taxon>
        <taxon>Chordata</taxon>
        <taxon>Craniata</taxon>
        <taxon>Vertebrata</taxon>
        <taxon>Euteleostomi</taxon>
        <taxon>Mammalia</taxon>
        <taxon>Eutheria</taxon>
        <taxon>Euarchontoglires</taxon>
        <taxon>Primates</taxon>
        <taxon>Haplorrhini</taxon>
        <taxon>Catarrhini</taxon>
        <taxon>Cercopithecidae</taxon>
        <taxon>Cercopithecinae</taxon>
        <taxon>Macaca</taxon>
    </lineage>
</organism>
<evidence type="ECO:0000256" key="1">
    <source>
        <dbReference type="SAM" id="Phobius"/>
    </source>
</evidence>
<reference evidence="2" key="3">
    <citation type="submission" date="2025-09" db="UniProtKB">
        <authorList>
            <consortium name="Ensembl"/>
        </authorList>
    </citation>
    <scope>IDENTIFICATION</scope>
</reference>
<dbReference type="PRINTS" id="PR02045">
    <property type="entry name" value="F138DOMAIN"/>
</dbReference>
<dbReference type="GeneTree" id="ENSGT01120000271815"/>
<dbReference type="Proteomes" id="UP000233100">
    <property type="component" value="Chromosome 15"/>
</dbReference>